<evidence type="ECO:0000313" key="6">
    <source>
        <dbReference type="EMBL" id="STY18412.1"/>
    </source>
</evidence>
<dbReference type="GO" id="GO:0016712">
    <property type="term" value="F:oxidoreductase activity, acting on paired donors, with incorporation or reduction of molecular oxygen, reduced flavin or flavoprotein as one donor, and incorporation of one atom of oxygen"/>
    <property type="evidence" value="ECO:0007669"/>
    <property type="project" value="UniProtKB-EC"/>
</dbReference>
<evidence type="ECO:0000256" key="3">
    <source>
        <dbReference type="ARBA" id="ARBA00023004"/>
    </source>
</evidence>
<dbReference type="GO" id="GO:0020037">
    <property type="term" value="F:heme binding"/>
    <property type="evidence" value="ECO:0007669"/>
    <property type="project" value="InterPro"/>
</dbReference>
<organism evidence="6 8">
    <name type="scientific">Legionella quateirensis</name>
    <dbReference type="NCBI Taxonomy" id="45072"/>
    <lineage>
        <taxon>Bacteria</taxon>
        <taxon>Pseudomonadati</taxon>
        <taxon>Pseudomonadota</taxon>
        <taxon>Gammaproteobacteria</taxon>
        <taxon>Legionellales</taxon>
        <taxon>Legionellaceae</taxon>
        <taxon>Legionella</taxon>
    </lineage>
</organism>
<dbReference type="InterPro" id="IPR050121">
    <property type="entry name" value="Cytochrome_P450_monoxygenase"/>
</dbReference>
<dbReference type="Pfam" id="PF00067">
    <property type="entry name" value="p450"/>
    <property type="match status" value="1"/>
</dbReference>
<reference evidence="5 7" key="1">
    <citation type="submission" date="2015-11" db="EMBL/GenBank/DDBJ databases">
        <title>Genomic analysis of 38 Legionella species identifies large and diverse effector repertoires.</title>
        <authorList>
            <person name="Burstein D."/>
            <person name="Amaro F."/>
            <person name="Zusman T."/>
            <person name="Lifshitz Z."/>
            <person name="Cohen O."/>
            <person name="Gilbert J.A."/>
            <person name="Pupko T."/>
            <person name="Shuman H.A."/>
            <person name="Segal G."/>
        </authorList>
    </citation>
    <scope>NUCLEOTIDE SEQUENCE [LARGE SCALE GENOMIC DNA]</scope>
    <source>
        <strain evidence="5 7">ATCC 49507</strain>
    </source>
</reference>
<dbReference type="Gene3D" id="1.10.630.10">
    <property type="entry name" value="Cytochrome P450"/>
    <property type="match status" value="1"/>
</dbReference>
<dbReference type="RefSeq" id="WP_058473963.1">
    <property type="nucleotide sequence ID" value="NZ_CAAAIL010000027.1"/>
</dbReference>
<dbReference type="OrthoDB" id="9764248at2"/>
<dbReference type="Proteomes" id="UP000054639">
    <property type="component" value="Unassembled WGS sequence"/>
</dbReference>
<evidence type="ECO:0000256" key="2">
    <source>
        <dbReference type="ARBA" id="ARBA00022723"/>
    </source>
</evidence>
<keyword evidence="3 4" id="KW-0408">Iron</keyword>
<dbReference type="InterPro" id="IPR036396">
    <property type="entry name" value="Cyt_P450_sf"/>
</dbReference>
<keyword evidence="6" id="KW-0560">Oxidoreductase</keyword>
<dbReference type="EC" id="1.14.14.1" evidence="6"/>
<comment type="cofactor">
    <cofactor evidence="4">
        <name>heme</name>
        <dbReference type="ChEBI" id="CHEBI:30413"/>
    </cofactor>
</comment>
<dbReference type="EMBL" id="LNYR01000022">
    <property type="protein sequence ID" value="KTD48259.1"/>
    <property type="molecule type" value="Genomic_DNA"/>
</dbReference>
<evidence type="ECO:0000313" key="5">
    <source>
        <dbReference type="EMBL" id="KTD48259.1"/>
    </source>
</evidence>
<dbReference type="EMBL" id="UGOW01000001">
    <property type="protein sequence ID" value="STY18412.1"/>
    <property type="molecule type" value="Genomic_DNA"/>
</dbReference>
<keyword evidence="4" id="KW-0349">Heme</keyword>
<keyword evidence="6" id="KW-0503">Monooxygenase</keyword>
<dbReference type="STRING" id="45072.Lqua_1788"/>
<sequence length="486" mass="54754">MLTFYEELTQSGVSINWTDWKDYIPFYDAYALWQSGSDYILSEGYQRSKNGGVGVIDPLPFGGVLRQMPIVSRVAGLIPSIYVFSGTKSNLEAIAEYGEHVNDKQAREPHERVRQATDATTIVNLLGADAQAEKQKIRNNLSSHHAFQCAKEFAANISEIWDNKLSLQDNITYIGATIIGQCFLGIQEFPRNYVPLIRQANDLIADGNAKSEEFAKMKAQMIAMSDAVLGANAQHIIESNAYVCNQFQLDGTETQEGITQKLIASHGGAGFIVESNLSFLIMVALAHISTSPFILEQLREEIQSHGEFTEKSFNKLEYLDCIYRETLRFASPTAVVPRKASISSAMDIEDNNKEKTACTIYPNSFLFFAIRATHHDPELWHEPQVFDPLRFMPAVKERKMHFIGEHYFPFSGGKRGCPAGTTFVETAFKGFVFEFFKNHSLVLDKPLEDIPAFAVHPRWKQEYFAQLTPCSEPVNDMEVEYGNPMY</sequence>
<evidence type="ECO:0000313" key="8">
    <source>
        <dbReference type="Proteomes" id="UP000254230"/>
    </source>
</evidence>
<evidence type="ECO:0000313" key="7">
    <source>
        <dbReference type="Proteomes" id="UP000054639"/>
    </source>
</evidence>
<name>A0A378KV27_9GAMM</name>
<proteinExistence type="inferred from homology"/>
<dbReference type="Proteomes" id="UP000254230">
    <property type="component" value="Unassembled WGS sequence"/>
</dbReference>
<protein>
    <submittedName>
        <fullName evidence="5">Cytochrome P450</fullName>
    </submittedName>
    <submittedName>
        <fullName evidence="6">Putative unspecific monooxygenase</fullName>
        <ecNumber evidence="6">1.14.-.-</ecNumber>
        <ecNumber evidence="6">1.14.14.1</ecNumber>
    </submittedName>
</protein>
<evidence type="ECO:0000256" key="4">
    <source>
        <dbReference type="PIRSR" id="PIRSR602403-1"/>
    </source>
</evidence>
<evidence type="ECO:0000256" key="1">
    <source>
        <dbReference type="ARBA" id="ARBA00010617"/>
    </source>
</evidence>
<comment type="similarity">
    <text evidence="1">Belongs to the cytochrome P450 family.</text>
</comment>
<gene>
    <name evidence="5" type="ORF">Lqua_1788</name>
    <name evidence="6" type="ORF">NCTC12376_02231</name>
</gene>
<dbReference type="GO" id="GO:0005506">
    <property type="term" value="F:iron ion binding"/>
    <property type="evidence" value="ECO:0007669"/>
    <property type="project" value="InterPro"/>
</dbReference>
<dbReference type="AlphaFoldDB" id="A0A378KV27"/>
<dbReference type="PANTHER" id="PTHR24305">
    <property type="entry name" value="CYTOCHROME P450"/>
    <property type="match status" value="1"/>
</dbReference>
<dbReference type="InterPro" id="IPR001128">
    <property type="entry name" value="Cyt_P450"/>
</dbReference>
<dbReference type="PANTHER" id="PTHR24305:SF166">
    <property type="entry name" value="CYTOCHROME P450 12A4, MITOCHONDRIAL-RELATED"/>
    <property type="match status" value="1"/>
</dbReference>
<feature type="binding site" description="axial binding residue" evidence="4">
    <location>
        <position position="417"/>
    </location>
    <ligand>
        <name>heme</name>
        <dbReference type="ChEBI" id="CHEBI:30413"/>
    </ligand>
    <ligandPart>
        <name>Fe</name>
        <dbReference type="ChEBI" id="CHEBI:18248"/>
    </ligandPart>
</feature>
<keyword evidence="2 4" id="KW-0479">Metal-binding</keyword>
<dbReference type="EC" id="1.14.-.-" evidence="6"/>
<accession>A0A378KV27</accession>
<reference evidence="6 8" key="2">
    <citation type="submission" date="2018-06" db="EMBL/GenBank/DDBJ databases">
        <authorList>
            <consortium name="Pathogen Informatics"/>
            <person name="Doyle S."/>
        </authorList>
    </citation>
    <scope>NUCLEOTIDE SEQUENCE [LARGE SCALE GENOMIC DNA]</scope>
    <source>
        <strain evidence="6 8">NCTC12376</strain>
    </source>
</reference>
<dbReference type="SUPFAM" id="SSF48264">
    <property type="entry name" value="Cytochrome P450"/>
    <property type="match status" value="1"/>
</dbReference>
<keyword evidence="7" id="KW-1185">Reference proteome</keyword>
<dbReference type="PRINTS" id="PR00465">
    <property type="entry name" value="EP450IV"/>
</dbReference>
<dbReference type="CDD" id="cd00302">
    <property type="entry name" value="cytochrome_P450"/>
    <property type="match status" value="1"/>
</dbReference>
<dbReference type="InterPro" id="IPR002403">
    <property type="entry name" value="Cyt_P450_E_grp-IV"/>
</dbReference>